<gene>
    <name evidence="2" type="ORF">H9726_02890</name>
</gene>
<reference evidence="2" key="1">
    <citation type="journal article" date="2021" name="PeerJ">
        <title>Extensive microbial diversity within the chicken gut microbiome revealed by metagenomics and culture.</title>
        <authorList>
            <person name="Gilroy R."/>
            <person name="Ravi A."/>
            <person name="Getino M."/>
            <person name="Pursley I."/>
            <person name="Horton D.L."/>
            <person name="Alikhan N.F."/>
            <person name="Baker D."/>
            <person name="Gharbi K."/>
            <person name="Hall N."/>
            <person name="Watson M."/>
            <person name="Adriaenssens E.M."/>
            <person name="Foster-Nyarko E."/>
            <person name="Jarju S."/>
            <person name="Secka A."/>
            <person name="Antonio M."/>
            <person name="Oren A."/>
            <person name="Chaudhuri R.R."/>
            <person name="La Ragione R."/>
            <person name="Hildebrand F."/>
            <person name="Pallen M.J."/>
        </authorList>
    </citation>
    <scope>NUCLEOTIDE SEQUENCE</scope>
    <source>
        <strain evidence="2">CHK192-19661</strain>
    </source>
</reference>
<evidence type="ECO:0000256" key="1">
    <source>
        <dbReference type="SAM" id="MobiDB-lite"/>
    </source>
</evidence>
<proteinExistence type="predicted"/>
<evidence type="ECO:0000313" key="3">
    <source>
        <dbReference type="Proteomes" id="UP000824025"/>
    </source>
</evidence>
<dbReference type="Pfam" id="PF03237">
    <property type="entry name" value="Terminase_6N"/>
    <property type="match status" value="1"/>
</dbReference>
<reference evidence="2" key="2">
    <citation type="submission" date="2021-04" db="EMBL/GenBank/DDBJ databases">
        <authorList>
            <person name="Gilroy R."/>
        </authorList>
    </citation>
    <scope>NUCLEOTIDE SEQUENCE</scope>
    <source>
        <strain evidence="2">CHK192-19661</strain>
    </source>
</reference>
<sequence>MRETVERILAIEREQERRANGALANYNAGKKKHKKQIAFHKCAKKNRWVFGGNRSGKTECGAVECVYMARGVHPYRKNKDGVFGWVVSLSQQVQRDVAQKKILHYLDPAWIEEVTMLSGKKGSPSGVIDQIRVRNVFGGISVIGFKSCDQGREKFQGASLDFVWFDEEPPEDVYAECRMRVLDRGGDIFGTMTPLKGLTFVFDEIYMNARGDPEVWYEFMEWADNPFLDRRAAEKMAAGMGEKELESRRYGRFCVNEGLVYPEFDERVHVIPPFPVPREWQDTVSIDPGLNNPLSAHWYCVDYDGNVYVVAEHYEAKRDIGYHAERILAVSDRIGWHRDFGGRVSALIDSAANQRTLASSKSVSELFFERGIGVNARVNKDLFAGIARVKSYLKGENGVPKLYIFEGCVNLIRELKGYFWGEGDVPKKRDDHALDELRYYLMSRPHADPPAKPLSAIQKDKAKLARRKKPY</sequence>
<name>A0A9D2II50_9FIRM</name>
<comment type="caution">
    <text evidence="2">The sequence shown here is derived from an EMBL/GenBank/DDBJ whole genome shotgun (WGS) entry which is preliminary data.</text>
</comment>
<dbReference type="EMBL" id="DXCF01000015">
    <property type="protein sequence ID" value="HIZ09416.1"/>
    <property type="molecule type" value="Genomic_DNA"/>
</dbReference>
<dbReference type="AlphaFoldDB" id="A0A9D2II50"/>
<protein>
    <submittedName>
        <fullName evidence="2">Terminase family protein</fullName>
    </submittedName>
</protein>
<dbReference type="Gene3D" id="3.30.420.280">
    <property type="match status" value="1"/>
</dbReference>
<organism evidence="2 3">
    <name type="scientific">Candidatus Borkfalkia avicola</name>
    <dbReference type="NCBI Taxonomy" id="2838503"/>
    <lineage>
        <taxon>Bacteria</taxon>
        <taxon>Bacillati</taxon>
        <taxon>Bacillota</taxon>
        <taxon>Clostridia</taxon>
        <taxon>Christensenellales</taxon>
        <taxon>Christensenellaceae</taxon>
        <taxon>Candidatus Borkfalkia</taxon>
    </lineage>
</organism>
<dbReference type="Proteomes" id="UP000824025">
    <property type="component" value="Unassembled WGS sequence"/>
</dbReference>
<evidence type="ECO:0000313" key="2">
    <source>
        <dbReference type="EMBL" id="HIZ09416.1"/>
    </source>
</evidence>
<feature type="region of interest" description="Disordered" evidence="1">
    <location>
        <begin position="445"/>
        <end position="471"/>
    </location>
</feature>
<dbReference type="Gene3D" id="3.40.50.300">
    <property type="entry name" value="P-loop containing nucleotide triphosphate hydrolases"/>
    <property type="match status" value="1"/>
</dbReference>
<accession>A0A9D2II50</accession>
<dbReference type="InterPro" id="IPR027417">
    <property type="entry name" value="P-loop_NTPase"/>
</dbReference>